<keyword evidence="3" id="KW-1185">Reference proteome</keyword>
<organism evidence="2 3">
    <name type="scientific">Klebsormidium nitens</name>
    <name type="common">Green alga</name>
    <name type="synonym">Ulothrix nitens</name>
    <dbReference type="NCBI Taxonomy" id="105231"/>
    <lineage>
        <taxon>Eukaryota</taxon>
        <taxon>Viridiplantae</taxon>
        <taxon>Streptophyta</taxon>
        <taxon>Klebsormidiophyceae</taxon>
        <taxon>Klebsormidiales</taxon>
        <taxon>Klebsormidiaceae</taxon>
        <taxon>Klebsormidium</taxon>
    </lineage>
</organism>
<name>A0A1Y1ICA1_KLENI</name>
<dbReference type="OrthoDB" id="548799at2759"/>
<evidence type="ECO:0008006" key="4">
    <source>
        <dbReference type="Google" id="ProtNLM"/>
    </source>
</evidence>
<dbReference type="PANTHER" id="PTHR12932:SF9">
    <property type="entry name" value="TUBULIN POLYMERIZATION-PROMOTING PROTEIN HOMOLOG"/>
    <property type="match status" value="1"/>
</dbReference>
<dbReference type="GO" id="GO:0015631">
    <property type="term" value="F:tubulin binding"/>
    <property type="evidence" value="ECO:0000318"/>
    <property type="project" value="GO_Central"/>
</dbReference>
<dbReference type="OMA" id="NAFYIYT"/>
<dbReference type="GO" id="GO:0001578">
    <property type="term" value="P:microtubule bundle formation"/>
    <property type="evidence" value="ECO:0000318"/>
    <property type="project" value="GO_Central"/>
</dbReference>
<dbReference type="EMBL" id="DF237232">
    <property type="protein sequence ID" value="GAQ86336.1"/>
    <property type="molecule type" value="Genomic_DNA"/>
</dbReference>
<dbReference type="SUPFAM" id="SSF47473">
    <property type="entry name" value="EF-hand"/>
    <property type="match status" value="1"/>
</dbReference>
<dbReference type="GO" id="GO:0046785">
    <property type="term" value="P:microtubule polymerization"/>
    <property type="evidence" value="ECO:0000318"/>
    <property type="project" value="GO_Central"/>
</dbReference>
<gene>
    <name evidence="2" type="ORF">KFL_002830130</name>
</gene>
<dbReference type="Pfam" id="PF05517">
    <property type="entry name" value="p25-alpha"/>
    <property type="match status" value="1"/>
</dbReference>
<evidence type="ECO:0000256" key="1">
    <source>
        <dbReference type="ARBA" id="ARBA00010994"/>
    </source>
</evidence>
<dbReference type="InterPro" id="IPR008907">
    <property type="entry name" value="TPP/p25"/>
</dbReference>
<dbReference type="AlphaFoldDB" id="A0A1Y1ICA1"/>
<dbReference type="GO" id="GO:0032273">
    <property type="term" value="P:positive regulation of protein polymerization"/>
    <property type="evidence" value="ECO:0000318"/>
    <property type="project" value="GO_Central"/>
</dbReference>
<protein>
    <recommendedName>
        <fullName evidence="4">P25-alpha family protein</fullName>
    </recommendedName>
</protein>
<evidence type="ECO:0000313" key="2">
    <source>
        <dbReference type="EMBL" id="GAQ86336.1"/>
    </source>
</evidence>
<proteinExistence type="inferred from homology"/>
<dbReference type="InterPro" id="IPR011992">
    <property type="entry name" value="EF-hand-dom_pair"/>
</dbReference>
<comment type="similarity">
    <text evidence="1">Belongs to the TPPP family.</text>
</comment>
<dbReference type="Proteomes" id="UP000054558">
    <property type="component" value="Unassembled WGS sequence"/>
</dbReference>
<evidence type="ECO:0000313" key="3">
    <source>
        <dbReference type="Proteomes" id="UP000054558"/>
    </source>
</evidence>
<reference evidence="2 3" key="1">
    <citation type="journal article" date="2014" name="Nat. Commun.">
        <title>Klebsormidium flaccidum genome reveals primary factors for plant terrestrial adaptation.</title>
        <authorList>
            <person name="Hori K."/>
            <person name="Maruyama F."/>
            <person name="Fujisawa T."/>
            <person name="Togashi T."/>
            <person name="Yamamoto N."/>
            <person name="Seo M."/>
            <person name="Sato S."/>
            <person name="Yamada T."/>
            <person name="Mori H."/>
            <person name="Tajima N."/>
            <person name="Moriyama T."/>
            <person name="Ikeuchi M."/>
            <person name="Watanabe M."/>
            <person name="Wada H."/>
            <person name="Kobayashi K."/>
            <person name="Saito M."/>
            <person name="Masuda T."/>
            <person name="Sasaki-Sekimoto Y."/>
            <person name="Mashiguchi K."/>
            <person name="Awai K."/>
            <person name="Shimojima M."/>
            <person name="Masuda S."/>
            <person name="Iwai M."/>
            <person name="Nobusawa T."/>
            <person name="Narise T."/>
            <person name="Kondo S."/>
            <person name="Saito H."/>
            <person name="Sato R."/>
            <person name="Murakawa M."/>
            <person name="Ihara Y."/>
            <person name="Oshima-Yamada Y."/>
            <person name="Ohtaka K."/>
            <person name="Satoh M."/>
            <person name="Sonobe K."/>
            <person name="Ishii M."/>
            <person name="Ohtani R."/>
            <person name="Kanamori-Sato M."/>
            <person name="Honoki R."/>
            <person name="Miyazaki D."/>
            <person name="Mochizuki H."/>
            <person name="Umetsu J."/>
            <person name="Higashi K."/>
            <person name="Shibata D."/>
            <person name="Kamiya Y."/>
            <person name="Sato N."/>
            <person name="Nakamura Y."/>
            <person name="Tabata S."/>
            <person name="Ida S."/>
            <person name="Kurokawa K."/>
            <person name="Ohta H."/>
        </authorList>
    </citation>
    <scope>NUCLEOTIDE SEQUENCE [LARGE SCALE GENOMIC DNA]</scope>
    <source>
        <strain evidence="2 3">NIES-2285</strain>
    </source>
</reference>
<sequence length="119" mass="12829">MAPVSYNGPHADELAQLFVTFCSFGSSKRVEEMDGAKFAKFCRDTKIVDKKFTTTDVDLTYAKAKAKGARKIDYVQFVKALELVAEKKAASLDDIVAKAVAAGGPSSSGTVRNSQKETN</sequence>
<accession>A0A1Y1ICA1</accession>
<dbReference type="PANTHER" id="PTHR12932">
    <property type="entry name" value="P25 ALPHA-RELATED"/>
    <property type="match status" value="1"/>
</dbReference>
<dbReference type="Gene3D" id="1.10.238.10">
    <property type="entry name" value="EF-hand"/>
    <property type="match status" value="1"/>
</dbReference>